<keyword evidence="5" id="KW-0732">Signal</keyword>
<comment type="caution">
    <text evidence="6">The sequence shown here is derived from an EMBL/GenBank/DDBJ whole genome shotgun (WGS) entry which is preliminary data.</text>
</comment>
<keyword evidence="7" id="KW-1185">Reference proteome</keyword>
<dbReference type="InterPro" id="IPR051685">
    <property type="entry name" value="Ycf3/AcsC/BcsC/TPR_MFPF"/>
</dbReference>
<dbReference type="SUPFAM" id="SSF48452">
    <property type="entry name" value="TPR-like"/>
    <property type="match status" value="1"/>
</dbReference>
<dbReference type="PANTHER" id="PTHR44943">
    <property type="entry name" value="CELLULOSE SYNTHASE OPERON PROTEIN C"/>
    <property type="match status" value="1"/>
</dbReference>
<dbReference type="RefSeq" id="WP_374829861.1">
    <property type="nucleotide sequence ID" value="NZ_JBHEEZ010000002.1"/>
</dbReference>
<dbReference type="SMART" id="SM00028">
    <property type="entry name" value="TPR"/>
    <property type="match status" value="3"/>
</dbReference>
<accession>A0ABV9H2X7</accession>
<dbReference type="PANTHER" id="PTHR44943:SF8">
    <property type="entry name" value="TPR REPEAT-CONTAINING PROTEIN MJ0263"/>
    <property type="match status" value="1"/>
</dbReference>
<gene>
    <name evidence="6" type="ORF">ACFO1V_00400</name>
</gene>
<evidence type="ECO:0000256" key="4">
    <source>
        <dbReference type="SAM" id="MobiDB-lite"/>
    </source>
</evidence>
<dbReference type="InterPro" id="IPR011990">
    <property type="entry name" value="TPR-like_helical_dom_sf"/>
</dbReference>
<feature type="chain" id="PRO_5045141723" evidence="5">
    <location>
        <begin position="22"/>
        <end position="239"/>
    </location>
</feature>
<evidence type="ECO:0000313" key="7">
    <source>
        <dbReference type="Proteomes" id="UP001596042"/>
    </source>
</evidence>
<reference evidence="7" key="1">
    <citation type="journal article" date="2019" name="Int. J. Syst. Evol. Microbiol.">
        <title>The Global Catalogue of Microorganisms (GCM) 10K type strain sequencing project: providing services to taxonomists for standard genome sequencing and annotation.</title>
        <authorList>
            <consortium name="The Broad Institute Genomics Platform"/>
            <consortium name="The Broad Institute Genome Sequencing Center for Infectious Disease"/>
            <person name="Wu L."/>
            <person name="Ma J."/>
        </authorList>
    </citation>
    <scope>NUCLEOTIDE SEQUENCE [LARGE SCALE GENOMIC DNA]</scope>
    <source>
        <strain evidence="7">CGMCC 1.15731</strain>
    </source>
</reference>
<dbReference type="Pfam" id="PF13181">
    <property type="entry name" value="TPR_8"/>
    <property type="match status" value="1"/>
</dbReference>
<sequence length="239" mass="26640">MRNVFVCLALCALLLSAPALAQEDDAAPYPDAPLGGLPLPEAPQTDMPADEAAKASAKPAESPSDDASRNAETSLTEQTVAERLDSLFVRLRRERDDAKALAIAAQIKTIWSRSGSATVDLLMQWATKAMVEKRYASALDFLNEAIALAPDYAEAWNRRATVYFLQKDYQNAMYDINRTLELEPRRFDALTSMATILRRTGLKQRALEAYQKALDVYPMMREVQKNYSDLADELTDTRT</sequence>
<evidence type="ECO:0000256" key="2">
    <source>
        <dbReference type="ARBA" id="ARBA00022803"/>
    </source>
</evidence>
<feature type="signal peptide" evidence="5">
    <location>
        <begin position="1"/>
        <end position="21"/>
    </location>
</feature>
<evidence type="ECO:0000256" key="5">
    <source>
        <dbReference type="SAM" id="SignalP"/>
    </source>
</evidence>
<evidence type="ECO:0000256" key="1">
    <source>
        <dbReference type="ARBA" id="ARBA00022737"/>
    </source>
</evidence>
<proteinExistence type="predicted"/>
<dbReference type="PROSITE" id="PS50005">
    <property type="entry name" value="TPR"/>
    <property type="match status" value="2"/>
</dbReference>
<protein>
    <submittedName>
        <fullName evidence="6">Tetratricopeptide repeat protein</fullName>
    </submittedName>
</protein>
<feature type="region of interest" description="Disordered" evidence="4">
    <location>
        <begin position="31"/>
        <end position="76"/>
    </location>
</feature>
<dbReference type="Gene3D" id="1.25.40.10">
    <property type="entry name" value="Tetratricopeptide repeat domain"/>
    <property type="match status" value="1"/>
</dbReference>
<evidence type="ECO:0000313" key="6">
    <source>
        <dbReference type="EMBL" id="MFC4623704.1"/>
    </source>
</evidence>
<feature type="repeat" description="TPR" evidence="3">
    <location>
        <begin position="153"/>
        <end position="186"/>
    </location>
</feature>
<name>A0ABV9H2X7_9HYPH</name>
<dbReference type="EMBL" id="JBHSEL010000001">
    <property type="protein sequence ID" value="MFC4623704.1"/>
    <property type="molecule type" value="Genomic_DNA"/>
</dbReference>
<dbReference type="InterPro" id="IPR019734">
    <property type="entry name" value="TPR_rpt"/>
</dbReference>
<feature type="compositionally biased region" description="Low complexity" evidence="4">
    <location>
        <begin position="31"/>
        <end position="44"/>
    </location>
</feature>
<feature type="repeat" description="TPR" evidence="3">
    <location>
        <begin position="187"/>
        <end position="220"/>
    </location>
</feature>
<dbReference type="Pfam" id="PF00515">
    <property type="entry name" value="TPR_1"/>
    <property type="match status" value="1"/>
</dbReference>
<keyword evidence="2 3" id="KW-0802">TPR repeat</keyword>
<keyword evidence="1" id="KW-0677">Repeat</keyword>
<evidence type="ECO:0000256" key="3">
    <source>
        <dbReference type="PROSITE-ProRule" id="PRU00339"/>
    </source>
</evidence>
<dbReference type="Proteomes" id="UP001596042">
    <property type="component" value="Unassembled WGS sequence"/>
</dbReference>
<organism evidence="6 7">
    <name type="scientific">Daeguia caeni</name>
    <dbReference type="NCBI Taxonomy" id="439612"/>
    <lineage>
        <taxon>Bacteria</taxon>
        <taxon>Pseudomonadati</taxon>
        <taxon>Pseudomonadota</taxon>
        <taxon>Alphaproteobacteria</taxon>
        <taxon>Hyphomicrobiales</taxon>
        <taxon>Brucellaceae</taxon>
        <taxon>Daeguia</taxon>
    </lineage>
</organism>